<dbReference type="Proteomes" id="UP000199474">
    <property type="component" value="Unassembled WGS sequence"/>
</dbReference>
<dbReference type="InterPro" id="IPR014729">
    <property type="entry name" value="Rossmann-like_a/b/a_fold"/>
</dbReference>
<dbReference type="EC" id="6.3.5.4" evidence="2"/>
<dbReference type="Pfam" id="PF00733">
    <property type="entry name" value="Asn_synthase"/>
    <property type="match status" value="1"/>
</dbReference>
<feature type="domain" description="Asparagine synthetase" evidence="5">
    <location>
        <begin position="110"/>
        <end position="237"/>
    </location>
</feature>
<dbReference type="InterPro" id="IPR001962">
    <property type="entry name" value="Asn_synthase"/>
</dbReference>
<keyword evidence="3" id="KW-0061">Asparagine biosynthesis</keyword>
<dbReference type="EMBL" id="FOMR01000005">
    <property type="protein sequence ID" value="SFD86952.1"/>
    <property type="molecule type" value="Genomic_DNA"/>
</dbReference>
<evidence type="ECO:0000256" key="2">
    <source>
        <dbReference type="ARBA" id="ARBA00012737"/>
    </source>
</evidence>
<name>A0A1I1VVE2_9BACI</name>
<keyword evidence="3" id="KW-0028">Amino-acid biosynthesis</keyword>
<reference evidence="7" key="1">
    <citation type="submission" date="2016-10" db="EMBL/GenBank/DDBJ databases">
        <authorList>
            <person name="Varghese N."/>
            <person name="Submissions S."/>
        </authorList>
    </citation>
    <scope>NUCLEOTIDE SEQUENCE [LARGE SCALE GENOMIC DNA]</scope>
    <source>
        <strain evidence="7">DSM 22530</strain>
    </source>
</reference>
<dbReference type="PANTHER" id="PTHR43284:SF1">
    <property type="entry name" value="ASPARAGINE SYNTHETASE"/>
    <property type="match status" value="1"/>
</dbReference>
<evidence type="ECO:0000256" key="4">
    <source>
        <dbReference type="ARBA" id="ARBA00048741"/>
    </source>
</evidence>
<dbReference type="GO" id="GO:0004066">
    <property type="term" value="F:asparagine synthase (glutamine-hydrolyzing) activity"/>
    <property type="evidence" value="ECO:0007669"/>
    <property type="project" value="UniProtKB-EC"/>
</dbReference>
<dbReference type="Gene3D" id="3.40.50.620">
    <property type="entry name" value="HUPs"/>
    <property type="match status" value="1"/>
</dbReference>
<dbReference type="STRING" id="640948.SAMN05216238_10545"/>
<dbReference type="PANTHER" id="PTHR43284">
    <property type="entry name" value="ASPARAGINE SYNTHETASE (GLUTAMINE-HYDROLYZING)"/>
    <property type="match status" value="1"/>
</dbReference>
<protein>
    <recommendedName>
        <fullName evidence="2">asparagine synthase (glutamine-hydrolyzing)</fullName>
        <ecNumber evidence="2">6.3.5.4</ecNumber>
    </recommendedName>
</protein>
<proteinExistence type="predicted"/>
<evidence type="ECO:0000256" key="1">
    <source>
        <dbReference type="ARBA" id="ARBA00005187"/>
    </source>
</evidence>
<dbReference type="AlphaFoldDB" id="A0A1I1VVE2"/>
<comment type="catalytic activity">
    <reaction evidence="4">
        <text>L-aspartate + L-glutamine + ATP + H2O = L-asparagine + L-glutamate + AMP + diphosphate + H(+)</text>
        <dbReference type="Rhea" id="RHEA:12228"/>
        <dbReference type="ChEBI" id="CHEBI:15377"/>
        <dbReference type="ChEBI" id="CHEBI:15378"/>
        <dbReference type="ChEBI" id="CHEBI:29985"/>
        <dbReference type="ChEBI" id="CHEBI:29991"/>
        <dbReference type="ChEBI" id="CHEBI:30616"/>
        <dbReference type="ChEBI" id="CHEBI:33019"/>
        <dbReference type="ChEBI" id="CHEBI:58048"/>
        <dbReference type="ChEBI" id="CHEBI:58359"/>
        <dbReference type="ChEBI" id="CHEBI:456215"/>
        <dbReference type="EC" id="6.3.5.4"/>
    </reaction>
</comment>
<dbReference type="GO" id="GO:0006529">
    <property type="term" value="P:asparagine biosynthetic process"/>
    <property type="evidence" value="ECO:0007669"/>
    <property type="project" value="UniProtKB-KW"/>
</dbReference>
<gene>
    <name evidence="6" type="ORF">SAMN05216238_10545</name>
</gene>
<accession>A0A1I1VVE2</accession>
<evidence type="ECO:0000313" key="7">
    <source>
        <dbReference type="Proteomes" id="UP000199474"/>
    </source>
</evidence>
<evidence type="ECO:0000259" key="5">
    <source>
        <dbReference type="Pfam" id="PF00733"/>
    </source>
</evidence>
<dbReference type="OrthoDB" id="1551487at2"/>
<dbReference type="RefSeq" id="WP_090084106.1">
    <property type="nucleotide sequence ID" value="NZ_FOMR01000005.1"/>
</dbReference>
<comment type="pathway">
    <text evidence="1">Amino-acid biosynthesis; L-asparagine biosynthesis; L-asparagine from L-aspartate (L-Gln route): step 1/1.</text>
</comment>
<keyword evidence="7" id="KW-1185">Reference proteome</keyword>
<organism evidence="6 7">
    <name type="scientific">Lentibacillus persicus</name>
    <dbReference type="NCBI Taxonomy" id="640948"/>
    <lineage>
        <taxon>Bacteria</taxon>
        <taxon>Bacillati</taxon>
        <taxon>Bacillota</taxon>
        <taxon>Bacilli</taxon>
        <taxon>Bacillales</taxon>
        <taxon>Bacillaceae</taxon>
        <taxon>Lentibacillus</taxon>
    </lineage>
</organism>
<dbReference type="InterPro" id="IPR051786">
    <property type="entry name" value="ASN_synthetase/amidase"/>
</dbReference>
<sequence>MTNWPSWLTTQAHIGSQYPYYSIEENLPNFSLNFNDVFLSVSNTDLDVQAVIEILMRSYIIGDRSLIKSIKRTPWMAEFNEDKNNWEYFDIPPHGNNKINPKEAAIKMKDILYEEVLNYVGETKKVGILLSGGMDSRILAGVLKETQINKDFNGQVIAYNWGMVDSRDVWYAKKIAEDYDWGYKHFSLNPDVLKESFYLVQKLGAETPPYNLHAMNAIAQDTDSDIILAGSYGDTMGRAEYNGIPLQNVPPVVPNKANKLGLLKDSLVQHCYENIENESKCYRNTIDKHKREEFQYRETEYQRHHARRYLTTAMSIIAMEKPLYQLFTSPKVARFLWSLDLSIRSDVLYEKLLPLLPGHLWKIPWARTGKLFGLKDDETPDSGNPASHQYGKWLRNDLRGFIDEELDLNKLSSLGIFNEKSLETIYKNWSVSSVQTDSIDKIDTTISWLTAFSMFIKKYDVKCNNSYSKNYKDILNDITISPKIKAYQYLRNKRRN</sequence>
<dbReference type="SUPFAM" id="SSF52402">
    <property type="entry name" value="Adenine nucleotide alpha hydrolases-like"/>
    <property type="match status" value="1"/>
</dbReference>
<evidence type="ECO:0000256" key="3">
    <source>
        <dbReference type="ARBA" id="ARBA00022888"/>
    </source>
</evidence>
<evidence type="ECO:0000313" key="6">
    <source>
        <dbReference type="EMBL" id="SFD86952.1"/>
    </source>
</evidence>